<dbReference type="EMBL" id="KZ825374">
    <property type="protein sequence ID" value="RAH42388.1"/>
    <property type="molecule type" value="Genomic_DNA"/>
</dbReference>
<evidence type="ECO:0000313" key="2">
    <source>
        <dbReference type="Proteomes" id="UP000249057"/>
    </source>
</evidence>
<keyword evidence="2" id="KW-1185">Reference proteome</keyword>
<sequence>MKHINKLALAVACLPGMVLNAAPVPEDNTADVSSQVGAGEIEPAAASNSPEGHAAAATPGACDCEGSDCADLEAGGRGGYNMVGGDNADANAPENGCVDGRSDCDLVSPDGRGGYNMFGNGTTTANATQDGSDCADVEAGGRGGYNMVDDNDTSRSDDGCDDHPDCDSGSSDGSGGHRVLVIGSPDSDPIATVDFL</sequence>
<evidence type="ECO:0000313" key="1">
    <source>
        <dbReference type="EMBL" id="RAH42388.1"/>
    </source>
</evidence>
<organism evidence="1 2">
    <name type="scientific">Aspergillus brunneoviolaceus CBS 621.78</name>
    <dbReference type="NCBI Taxonomy" id="1450534"/>
    <lineage>
        <taxon>Eukaryota</taxon>
        <taxon>Fungi</taxon>
        <taxon>Dikarya</taxon>
        <taxon>Ascomycota</taxon>
        <taxon>Pezizomycotina</taxon>
        <taxon>Eurotiomycetes</taxon>
        <taxon>Eurotiomycetidae</taxon>
        <taxon>Eurotiales</taxon>
        <taxon>Aspergillaceae</taxon>
        <taxon>Aspergillus</taxon>
        <taxon>Aspergillus subgen. Circumdati</taxon>
    </lineage>
</organism>
<dbReference type="Proteomes" id="UP000249057">
    <property type="component" value="Unassembled WGS sequence"/>
</dbReference>
<accession>A0ACD1FZD5</accession>
<protein>
    <submittedName>
        <fullName evidence="1">Uncharacterized protein</fullName>
    </submittedName>
</protein>
<name>A0ACD1FZD5_9EURO</name>
<gene>
    <name evidence="1" type="ORF">BO95DRAFT_504169</name>
</gene>
<reference evidence="1" key="1">
    <citation type="submission" date="2018-02" db="EMBL/GenBank/DDBJ databases">
        <title>The genomes of Aspergillus section Nigri reveals drivers in fungal speciation.</title>
        <authorList>
            <consortium name="DOE Joint Genome Institute"/>
            <person name="Vesth T.C."/>
            <person name="Nybo J."/>
            <person name="Theobald S."/>
            <person name="Brandl J."/>
            <person name="Frisvad J.C."/>
            <person name="Nielsen K.F."/>
            <person name="Lyhne E.K."/>
            <person name="Kogle M.E."/>
            <person name="Kuo A."/>
            <person name="Riley R."/>
            <person name="Clum A."/>
            <person name="Nolan M."/>
            <person name="Lipzen A."/>
            <person name="Salamov A."/>
            <person name="Henrissat B."/>
            <person name="Wiebenga A."/>
            <person name="De vries R.P."/>
            <person name="Grigoriev I.V."/>
            <person name="Mortensen U.H."/>
            <person name="Andersen M.R."/>
            <person name="Baker S.E."/>
        </authorList>
    </citation>
    <scope>NUCLEOTIDE SEQUENCE</scope>
    <source>
        <strain evidence="1">CBS 621.78</strain>
    </source>
</reference>
<proteinExistence type="predicted"/>